<feature type="compositionally biased region" description="Basic and acidic residues" evidence="5">
    <location>
        <begin position="228"/>
        <end position="249"/>
    </location>
</feature>
<feature type="compositionally biased region" description="Basic and acidic residues" evidence="5">
    <location>
        <begin position="569"/>
        <end position="601"/>
    </location>
</feature>
<keyword evidence="2" id="KW-0175">Coiled coil</keyword>
<dbReference type="Pfam" id="PF02791">
    <property type="entry name" value="DDT"/>
    <property type="match status" value="1"/>
</dbReference>
<dbReference type="SMART" id="SM00571">
    <property type="entry name" value="DDT"/>
    <property type="match status" value="1"/>
</dbReference>
<evidence type="ECO:0000256" key="1">
    <source>
        <dbReference type="ARBA" id="ARBA00004123"/>
    </source>
</evidence>
<feature type="compositionally biased region" description="Basic and acidic residues" evidence="5">
    <location>
        <begin position="484"/>
        <end position="493"/>
    </location>
</feature>
<comment type="subcellular location">
    <subcellularLocation>
        <location evidence="1 4">Nucleus</location>
    </subcellularLocation>
</comment>
<feature type="region of interest" description="Disordered" evidence="5">
    <location>
        <begin position="219"/>
        <end position="281"/>
    </location>
</feature>
<organism evidence="8 9">
    <name type="scientific">Protea cynaroides</name>
    <dbReference type="NCBI Taxonomy" id="273540"/>
    <lineage>
        <taxon>Eukaryota</taxon>
        <taxon>Viridiplantae</taxon>
        <taxon>Streptophyta</taxon>
        <taxon>Embryophyta</taxon>
        <taxon>Tracheophyta</taxon>
        <taxon>Spermatophyta</taxon>
        <taxon>Magnoliopsida</taxon>
        <taxon>Proteales</taxon>
        <taxon>Proteaceae</taxon>
        <taxon>Protea</taxon>
    </lineage>
</organism>
<dbReference type="Pfam" id="PF10537">
    <property type="entry name" value="WAC_Acf1_DNA_bd"/>
    <property type="match status" value="1"/>
</dbReference>
<accession>A0A9Q0QN48</accession>
<keyword evidence="3 4" id="KW-0539">Nucleus</keyword>
<evidence type="ECO:0000259" key="6">
    <source>
        <dbReference type="PROSITE" id="PS50827"/>
    </source>
</evidence>
<dbReference type="PANTHER" id="PTHR15546">
    <property type="entry name" value="BROMODOMAIN ADJACENT TO ZINC FINGER DOMAIN, 2A"/>
    <property type="match status" value="1"/>
</dbReference>
<dbReference type="AlphaFoldDB" id="A0A9Q0QN48"/>
<feature type="domain" description="DDT" evidence="6">
    <location>
        <begin position="318"/>
        <end position="379"/>
    </location>
</feature>
<feature type="compositionally biased region" description="Basic and acidic residues" evidence="5">
    <location>
        <begin position="525"/>
        <end position="539"/>
    </location>
</feature>
<evidence type="ECO:0000256" key="3">
    <source>
        <dbReference type="ARBA" id="ARBA00023242"/>
    </source>
</evidence>
<dbReference type="InterPro" id="IPR053271">
    <property type="entry name" value="DDT_domain"/>
</dbReference>
<evidence type="ECO:0000256" key="2">
    <source>
        <dbReference type="ARBA" id="ARBA00023054"/>
    </source>
</evidence>
<dbReference type="OrthoDB" id="332390at2759"/>
<feature type="region of interest" description="Disordered" evidence="5">
    <location>
        <begin position="484"/>
        <end position="601"/>
    </location>
</feature>
<dbReference type="EMBL" id="JAMYWD010000007">
    <property type="protein sequence ID" value="KAJ4965770.1"/>
    <property type="molecule type" value="Genomic_DNA"/>
</dbReference>
<proteinExistence type="predicted"/>
<dbReference type="GO" id="GO:0005634">
    <property type="term" value="C:nucleus"/>
    <property type="evidence" value="ECO:0007669"/>
    <property type="project" value="UniProtKB-SubCell"/>
</dbReference>
<dbReference type="PANTHER" id="PTHR15546:SF2">
    <property type="entry name" value="DDT DOMAIN-CONTAINING PROTEIN DDB_G0282237"/>
    <property type="match status" value="1"/>
</dbReference>
<sequence>MILRLVGSRLNVFGRKTGVNSETRKPFPLVEPPSDLEPNEHVFQVRFTKEIFRDYQEYLRRINLYRQRVWTCKVTGKTNFTYEEALVSEQRAAEKVQQFPKELMAPVLHIIQFSTLKLEDLVKSICTKLQEHLIEGLEVHGRKDNHPCKILKVLEDFEKVQYEVGWLDNDKKVTGSSVVHADDLIWKKLPFTRNVLKSFIRESTSRSFPWVVHDKLSKKHGISTEPPEELRDKLSIQDGRRQRKSKEASKIASTGKRKKLETENSEGLTMRKKARKEIEKPKEEPIRYPIDDLLVQPGADDPVFTDRPSPSRDFGVPMDCVGDLLMVWDFLSSFARLLNLWPFSLEDFENSICHKDNNLILIVESHSAVLRLLMKDRGGYFMVIQGKKRKPKISLMNWTDYLCDFLEMEDIPELSTHIGTIKRGHYGLLDPQAKLSIFRELVDQALATNVVREQLDKYIEQHQALAATKRGEALEEARKRREEKEFLKADSDNKGVLQGHTLENGGDNLNMSEKVDSNGTVGDFSIKEDQKANHGSEKSKSHHVNMTSRKDKKNLKLILQGMQEPSSMEGHRNVLQRKKDKENKAQGKKSREQRKEHLERQMEKHFIRSNPLGKDRNYNRYWFFQSDGRVFVESSDSKLWGYYYTKEELDALMGSLNCKGERERALKKQLEKYYDRICPALQKRSRDIAQKIALEEAVLRRSTRVRAPPRDSPALAFLRTLWSLELKKARVYDGFLIWNGFYFDLEPSYYK</sequence>
<reference evidence="8" key="1">
    <citation type="journal article" date="2023" name="Plant J.">
        <title>The genome of the king protea, Protea cynaroides.</title>
        <authorList>
            <person name="Chang J."/>
            <person name="Duong T.A."/>
            <person name="Schoeman C."/>
            <person name="Ma X."/>
            <person name="Roodt D."/>
            <person name="Barker N."/>
            <person name="Li Z."/>
            <person name="Van de Peer Y."/>
            <person name="Mizrachi E."/>
        </authorList>
    </citation>
    <scope>NUCLEOTIDE SEQUENCE</scope>
    <source>
        <tissue evidence="8">Young leaves</tissue>
    </source>
</reference>
<dbReference type="GO" id="GO:0000785">
    <property type="term" value="C:chromatin"/>
    <property type="evidence" value="ECO:0007669"/>
    <property type="project" value="UniProtKB-ARBA"/>
</dbReference>
<evidence type="ECO:0000256" key="5">
    <source>
        <dbReference type="SAM" id="MobiDB-lite"/>
    </source>
</evidence>
<dbReference type="Pfam" id="PF15613">
    <property type="entry name" value="WSD"/>
    <property type="match status" value="1"/>
</dbReference>
<evidence type="ECO:0000313" key="8">
    <source>
        <dbReference type="EMBL" id="KAJ4965770.1"/>
    </source>
</evidence>
<dbReference type="PROSITE" id="PS50827">
    <property type="entry name" value="DDT"/>
    <property type="match status" value="1"/>
</dbReference>
<dbReference type="InterPro" id="IPR013136">
    <property type="entry name" value="WSTF_Acf1_Cbp146"/>
</dbReference>
<dbReference type="Pfam" id="PF15612">
    <property type="entry name" value="WHIM1"/>
    <property type="match status" value="1"/>
</dbReference>
<evidence type="ECO:0000256" key="4">
    <source>
        <dbReference type="PROSITE-ProRule" id="PRU00475"/>
    </source>
</evidence>
<gene>
    <name evidence="8" type="ORF">NE237_017619</name>
</gene>
<name>A0A9Q0QN48_9MAGN</name>
<evidence type="ECO:0008006" key="10">
    <source>
        <dbReference type="Google" id="ProtNLM"/>
    </source>
</evidence>
<dbReference type="InterPro" id="IPR028941">
    <property type="entry name" value="WHIM2_dom"/>
</dbReference>
<dbReference type="Proteomes" id="UP001141806">
    <property type="component" value="Unassembled WGS sequence"/>
</dbReference>
<keyword evidence="9" id="KW-1185">Reference proteome</keyword>
<dbReference type="InterPro" id="IPR028942">
    <property type="entry name" value="WHIM1_dom"/>
</dbReference>
<comment type="caution">
    <text evidence="8">The sequence shown here is derived from an EMBL/GenBank/DDBJ whole genome shotgun (WGS) entry which is preliminary data.</text>
</comment>
<dbReference type="InterPro" id="IPR018501">
    <property type="entry name" value="DDT_dom"/>
</dbReference>
<protein>
    <recommendedName>
        <fullName evidence="10">DDT domain-containing protein</fullName>
    </recommendedName>
</protein>
<evidence type="ECO:0000259" key="7">
    <source>
        <dbReference type="PROSITE" id="PS51136"/>
    </source>
</evidence>
<evidence type="ECO:0000313" key="9">
    <source>
        <dbReference type="Proteomes" id="UP001141806"/>
    </source>
</evidence>
<feature type="domain" description="WAC" evidence="7">
    <location>
        <begin position="40"/>
        <end position="145"/>
    </location>
</feature>
<dbReference type="PROSITE" id="PS51136">
    <property type="entry name" value="WAC"/>
    <property type="match status" value="1"/>
</dbReference>